<feature type="compositionally biased region" description="Basic residues" evidence="11">
    <location>
        <begin position="32"/>
        <end position="43"/>
    </location>
</feature>
<dbReference type="GO" id="GO:0016787">
    <property type="term" value="F:hydrolase activity"/>
    <property type="evidence" value="ECO:0007669"/>
    <property type="project" value="UniProtKB-KW"/>
</dbReference>
<feature type="region of interest" description="Disordered" evidence="11">
    <location>
        <begin position="1100"/>
        <end position="1149"/>
    </location>
</feature>
<evidence type="ECO:0000256" key="11">
    <source>
        <dbReference type="SAM" id="MobiDB-lite"/>
    </source>
</evidence>
<keyword evidence="4" id="KW-0347">Helicase</keyword>
<dbReference type="FunFam" id="1.10.3380.10:FF:000012">
    <property type="entry name" value="DEAD/DEAH box DNA helicase"/>
    <property type="match status" value="1"/>
</dbReference>
<evidence type="ECO:0000256" key="3">
    <source>
        <dbReference type="ARBA" id="ARBA00022801"/>
    </source>
</evidence>
<dbReference type="Pfam" id="PF00271">
    <property type="entry name" value="Helicase_C"/>
    <property type="match status" value="1"/>
</dbReference>
<dbReference type="PANTHER" id="PTHR47835:SF3">
    <property type="entry name" value="HELICASE FOR MEIOSIS 1"/>
    <property type="match status" value="1"/>
</dbReference>
<organism evidence="14 15">
    <name type="scientific">Maudiozyma exigua</name>
    <name type="common">Yeast</name>
    <name type="synonym">Kazachstania exigua</name>
    <dbReference type="NCBI Taxonomy" id="34358"/>
    <lineage>
        <taxon>Eukaryota</taxon>
        <taxon>Fungi</taxon>
        <taxon>Dikarya</taxon>
        <taxon>Ascomycota</taxon>
        <taxon>Saccharomycotina</taxon>
        <taxon>Saccharomycetes</taxon>
        <taxon>Saccharomycetales</taxon>
        <taxon>Saccharomycetaceae</taxon>
        <taxon>Maudiozyma</taxon>
    </lineage>
</organism>
<dbReference type="Gene3D" id="3.40.50.300">
    <property type="entry name" value="P-loop containing nucleotide triphosphate hydrolases"/>
    <property type="match status" value="2"/>
</dbReference>
<evidence type="ECO:0000256" key="9">
    <source>
        <dbReference type="ARBA" id="ARBA00034808"/>
    </source>
</evidence>
<feature type="compositionally biased region" description="Polar residues" evidence="11">
    <location>
        <begin position="1102"/>
        <end position="1111"/>
    </location>
</feature>
<gene>
    <name evidence="14" type="primary">MER3</name>
    <name evidence="14" type="ORF">C6P45_004710</name>
</gene>
<comment type="caution">
    <text evidence="14">The sequence shown here is derived from an EMBL/GenBank/DDBJ whole genome shotgun (WGS) entry which is preliminary data.</text>
</comment>
<evidence type="ECO:0000313" key="14">
    <source>
        <dbReference type="EMBL" id="KAG0668358.1"/>
    </source>
</evidence>
<evidence type="ECO:0000256" key="10">
    <source>
        <dbReference type="ARBA" id="ARBA00048988"/>
    </source>
</evidence>
<evidence type="ECO:0000259" key="13">
    <source>
        <dbReference type="PROSITE" id="PS51194"/>
    </source>
</evidence>
<dbReference type="OrthoDB" id="5575at2759"/>
<feature type="region of interest" description="Disordered" evidence="11">
    <location>
        <begin position="1059"/>
        <end position="1081"/>
    </location>
</feature>
<evidence type="ECO:0000256" key="6">
    <source>
        <dbReference type="ARBA" id="ARBA00023235"/>
    </source>
</evidence>
<evidence type="ECO:0000256" key="8">
    <source>
        <dbReference type="ARBA" id="ARBA00034617"/>
    </source>
</evidence>
<dbReference type="SMART" id="SM00487">
    <property type="entry name" value="DEXDc"/>
    <property type="match status" value="1"/>
</dbReference>
<reference evidence="14 15" key="1">
    <citation type="submission" date="2020-11" db="EMBL/GenBank/DDBJ databases">
        <title>Kefir isolates.</title>
        <authorList>
            <person name="Marcisauskas S."/>
            <person name="Kim Y."/>
            <person name="Blasche S."/>
        </authorList>
    </citation>
    <scope>NUCLEOTIDE SEQUENCE [LARGE SCALE GENOMIC DNA]</scope>
    <source>
        <strain evidence="14 15">OG2</strain>
    </source>
</reference>
<dbReference type="Pfam" id="PF02889">
    <property type="entry name" value="Sec63"/>
    <property type="match status" value="1"/>
</dbReference>
<dbReference type="GO" id="GO:0051321">
    <property type="term" value="P:meiotic cell cycle"/>
    <property type="evidence" value="ECO:0007669"/>
    <property type="project" value="UniProtKB-KW"/>
</dbReference>
<dbReference type="SMART" id="SM00973">
    <property type="entry name" value="Sec63"/>
    <property type="match status" value="1"/>
</dbReference>
<proteinExistence type="inferred from homology"/>
<dbReference type="PANTHER" id="PTHR47835">
    <property type="entry name" value="HFM1, ATP DEPENDENT DNA HELICASE HOMOLOG"/>
    <property type="match status" value="1"/>
</dbReference>
<dbReference type="SUPFAM" id="SSF52540">
    <property type="entry name" value="P-loop containing nucleoside triphosphate hydrolases"/>
    <property type="match status" value="1"/>
</dbReference>
<dbReference type="EMBL" id="PUHR01000069">
    <property type="protein sequence ID" value="KAG0668358.1"/>
    <property type="molecule type" value="Genomic_DNA"/>
</dbReference>
<comment type="catalytic activity">
    <reaction evidence="10">
        <text>ATP + H2O = ADP + phosphate + H(+)</text>
        <dbReference type="Rhea" id="RHEA:13065"/>
        <dbReference type="ChEBI" id="CHEBI:15377"/>
        <dbReference type="ChEBI" id="CHEBI:15378"/>
        <dbReference type="ChEBI" id="CHEBI:30616"/>
        <dbReference type="ChEBI" id="CHEBI:43474"/>
        <dbReference type="ChEBI" id="CHEBI:456216"/>
        <dbReference type="EC" id="5.6.2.4"/>
    </reaction>
</comment>
<dbReference type="AlphaFoldDB" id="A0A9P6WA65"/>
<feature type="domain" description="Helicase ATP-binding" evidence="12">
    <location>
        <begin position="164"/>
        <end position="338"/>
    </location>
</feature>
<evidence type="ECO:0000259" key="12">
    <source>
        <dbReference type="PROSITE" id="PS51192"/>
    </source>
</evidence>
<keyword evidence="2" id="KW-0547">Nucleotide-binding</keyword>
<dbReference type="Gene3D" id="1.10.3380.10">
    <property type="entry name" value="Sec63 N-terminal domain-like domain"/>
    <property type="match status" value="1"/>
</dbReference>
<dbReference type="GO" id="GO:0005524">
    <property type="term" value="F:ATP binding"/>
    <property type="evidence" value="ECO:0007669"/>
    <property type="project" value="UniProtKB-KW"/>
</dbReference>
<evidence type="ECO:0000256" key="2">
    <source>
        <dbReference type="ARBA" id="ARBA00022741"/>
    </source>
</evidence>
<dbReference type="InterPro" id="IPR057842">
    <property type="entry name" value="WH_MER3"/>
</dbReference>
<protein>
    <recommendedName>
        <fullName evidence="9">DNA 3'-5' helicase</fullName>
        <ecNumber evidence="9">5.6.2.4</ecNumber>
    </recommendedName>
</protein>
<comment type="catalytic activity">
    <reaction evidence="8">
        <text>Couples ATP hydrolysis with the unwinding of duplex DNA by translocating in the 3'-5' direction.</text>
        <dbReference type="EC" id="5.6.2.4"/>
    </reaction>
</comment>
<dbReference type="Pfam" id="PF23445">
    <property type="entry name" value="WHD_SNRNP200"/>
    <property type="match status" value="1"/>
</dbReference>
<evidence type="ECO:0000256" key="1">
    <source>
        <dbReference type="ARBA" id="ARBA00010140"/>
    </source>
</evidence>
<dbReference type="CDD" id="cd18795">
    <property type="entry name" value="SF2_C_Ski2"/>
    <property type="match status" value="1"/>
</dbReference>
<evidence type="ECO:0000256" key="4">
    <source>
        <dbReference type="ARBA" id="ARBA00022806"/>
    </source>
</evidence>
<dbReference type="InterPro" id="IPR011545">
    <property type="entry name" value="DEAD/DEAH_box_helicase_dom"/>
</dbReference>
<dbReference type="InterPro" id="IPR004179">
    <property type="entry name" value="Sec63-dom"/>
</dbReference>
<keyword evidence="15" id="KW-1185">Reference proteome</keyword>
<name>A0A9P6WA65_MAUEX</name>
<feature type="region of interest" description="Disordered" evidence="11">
    <location>
        <begin position="1"/>
        <end position="43"/>
    </location>
</feature>
<dbReference type="PROSITE" id="PS51194">
    <property type="entry name" value="HELICASE_CTER"/>
    <property type="match status" value="1"/>
</dbReference>
<keyword evidence="6" id="KW-0413">Isomerase</keyword>
<dbReference type="Pfam" id="PF00270">
    <property type="entry name" value="DEAD"/>
    <property type="match status" value="1"/>
</dbReference>
<evidence type="ECO:0000256" key="7">
    <source>
        <dbReference type="ARBA" id="ARBA00023254"/>
    </source>
</evidence>
<dbReference type="Proteomes" id="UP000750334">
    <property type="component" value="Unassembled WGS sequence"/>
</dbReference>
<dbReference type="InterPro" id="IPR014001">
    <property type="entry name" value="Helicase_ATP-bd"/>
</dbReference>
<evidence type="ECO:0000313" key="15">
    <source>
        <dbReference type="Proteomes" id="UP000750334"/>
    </source>
</evidence>
<keyword evidence="3" id="KW-0378">Hydrolase</keyword>
<dbReference type="SUPFAM" id="SSF158702">
    <property type="entry name" value="Sec63 N-terminal domain-like"/>
    <property type="match status" value="1"/>
</dbReference>
<feature type="domain" description="Helicase C-terminal" evidence="13">
    <location>
        <begin position="377"/>
        <end position="557"/>
    </location>
</feature>
<feature type="compositionally biased region" description="Polar residues" evidence="11">
    <location>
        <begin position="13"/>
        <end position="31"/>
    </location>
</feature>
<dbReference type="EC" id="5.6.2.4" evidence="9"/>
<evidence type="ECO:0000256" key="5">
    <source>
        <dbReference type="ARBA" id="ARBA00022840"/>
    </source>
</evidence>
<feature type="compositionally biased region" description="Polar residues" evidence="11">
    <location>
        <begin position="1140"/>
        <end position="1149"/>
    </location>
</feature>
<keyword evidence="7" id="KW-0469">Meiosis</keyword>
<sequence>MGTKFDKLGGYRNKNSTILQDEDPNSYSNFSSKRRGKLSHRKNSLKLNLSHNSLLDNEDENYSDSENIFGDNAFSEEMFGDSTNIRVDEDDTQVTGNTSLKHQTTTLTTNSKKKLKIRKNHSLEGGNGKSFSKKKLIAVKDIGQKFKKIFPFEYFNKMQSDSFEKIYETDENCVVSAPTGSGKTVLFELAILRYLSKFSDSVENKKILYIAPTKSLCSEITEQWKLKFSNLNVNAITGDTFSYEMDSIRKSQIIITTPEKWDLLTRKWTDYQKLFHLVQLLLVDEIHTIGEFRGATLEAVLTRMNNLCSGIRIIGVSATIPNIIDLALWLKKKDSDKMATILEYDDTYRQVKLEVHVKGYNLSCKNEFQRDAMYNQKLLDVIDQYSEDRPVLIFCPTRSSTINTAKYISNNTNINHDISENLMDRVLSNCMKRGVAFHNAGLALDDRSIVERSFLNGTTNILCATSTLAVGVNLPAYLVIIKGTQMWSVSELTEYSNLDTLQMIGRAGRPKFEKKGCAIIMTEPKMVSKYENLISGSDILESKLHLQLCEHMCSEISLGNINSLSSAVAWVKSTFFYVRFLKNRSAYHLLGGLDVLQGERSLNQFCQDLLMSLDENRIVDRDGTCVKCNSFGHAMVRHYISFGTISNIIKSKESLAIQEVLDIVVQSDEFKELRMRQNEKRLYKEINLSPLTRYPFLTQKKQSRIIDQTFQKVSLIIQYDLGGLEFPNYEGSQKLHHILVQDKIRIFKHCYRILRCMVDCFIEKKDGISLENSLFMLRSINGSCWEDSPMILRQIKSIGLVSVRKLVRNGITDFQELHCISDQKLEYYLGLKMGNGMKLRKDIDSLPSFSLNSKIEKQLKSGSGIEIILKIEVSSNSKTTQWHGKRLSLDISSKHSSGKLVDFRRIQLAQLQYPKSFKLRCLLSSQEDTIQISANCHEIAGLNKCLRLSAKDLSPSSSIFFEKSALDLSSSNTQHTILDDICSSSSDESLYNYLADKKTTKNSRMVVTSSNNARNNCKFFEGREQLPNGNYKCQHACNRKEKCRHLCCHEGIPKELIRKGKSTKAKVNPLKHSNNEVHNKNTFLVPNEIEVDKTQTEAKFGSYQSSHSGSIESLGDESRHSENTSDDQDSLWNHDPSKVSGYSNRSKNSTFPEVTNIVMDIETSFQDGQSDNYSVNLSFLGSDIELCN</sequence>
<dbReference type="GO" id="GO:0003676">
    <property type="term" value="F:nucleic acid binding"/>
    <property type="evidence" value="ECO:0007669"/>
    <property type="project" value="InterPro"/>
</dbReference>
<dbReference type="InterPro" id="IPR036388">
    <property type="entry name" value="WH-like_DNA-bd_sf"/>
</dbReference>
<keyword evidence="5" id="KW-0067">ATP-binding</keyword>
<comment type="similarity">
    <text evidence="1">Belongs to the helicase family. SKI2 subfamily.</text>
</comment>
<dbReference type="Gene3D" id="1.10.10.10">
    <property type="entry name" value="Winged helix-like DNA-binding domain superfamily/Winged helix DNA-binding domain"/>
    <property type="match status" value="1"/>
</dbReference>
<dbReference type="SMART" id="SM00490">
    <property type="entry name" value="HELICc"/>
    <property type="match status" value="1"/>
</dbReference>
<dbReference type="InterPro" id="IPR027417">
    <property type="entry name" value="P-loop_NTPase"/>
</dbReference>
<accession>A0A9P6WA65</accession>
<dbReference type="InterPro" id="IPR001650">
    <property type="entry name" value="Helicase_C-like"/>
</dbReference>
<dbReference type="InterPro" id="IPR052247">
    <property type="entry name" value="Meiotic_Crossover_Helicase"/>
</dbReference>
<dbReference type="GO" id="GO:0043138">
    <property type="term" value="F:3'-5' DNA helicase activity"/>
    <property type="evidence" value="ECO:0007669"/>
    <property type="project" value="UniProtKB-EC"/>
</dbReference>
<dbReference type="PROSITE" id="PS51192">
    <property type="entry name" value="HELICASE_ATP_BIND_1"/>
    <property type="match status" value="1"/>
</dbReference>